<sequence length="283" mass="32213">MSIKSLQKVRQAYYEGNYEEVKNVHRVDSINRDNFISRQDYYEFNYLTNHKEQHNTSGAFIKSAVYGGLDGLITTYAVVMGVAGAELQTVVILALGVSSLIGDGICMSLGDYLSTKSEIEFQRRERHREEWEVDNLPEEEKAEMIELYENKGISREDATQIVEIMSKYKQAWVDIMMVEELGLIPQEENPIKNAIVTLTSFILFGQIPLIPFVITQIFSIDANELFFYLSTGLTALFLFVLGYIKSQFTFSKWWKSGLETLFTGIMAAGSAYLIGLAFRQFTS</sequence>
<keyword evidence="8" id="KW-1185">Reference proteome</keyword>
<comment type="similarity">
    <text evidence="2">Belongs to the CCC1 family.</text>
</comment>
<proteinExistence type="inferred from homology"/>
<dbReference type="Proteomes" id="UP000009168">
    <property type="component" value="Unassembled WGS sequence"/>
</dbReference>
<evidence type="ECO:0000313" key="8">
    <source>
        <dbReference type="Proteomes" id="UP000009168"/>
    </source>
</evidence>
<keyword evidence="3 6" id="KW-0812">Transmembrane</keyword>
<feature type="transmembrane region" description="Helical" evidence="6">
    <location>
        <begin position="194"/>
        <end position="219"/>
    </location>
</feature>
<dbReference type="eggNOG" id="KOG4473">
    <property type="taxonomic scope" value="Eukaryota"/>
</dbReference>
<evidence type="ECO:0000256" key="1">
    <source>
        <dbReference type="ARBA" id="ARBA00004127"/>
    </source>
</evidence>
<evidence type="ECO:0000256" key="4">
    <source>
        <dbReference type="ARBA" id="ARBA00022989"/>
    </source>
</evidence>
<keyword evidence="4 6" id="KW-1133">Transmembrane helix</keyword>
<dbReference type="Pfam" id="PF01988">
    <property type="entry name" value="VIT1"/>
    <property type="match status" value="1"/>
</dbReference>
<feature type="transmembrane region" description="Helical" evidence="6">
    <location>
        <begin position="225"/>
        <end position="244"/>
    </location>
</feature>
<dbReference type="KEGG" id="tet:TTHERM_00927150"/>
<gene>
    <name evidence="7" type="ORF">TTHERM_00927150</name>
</gene>
<dbReference type="GO" id="GO:0030026">
    <property type="term" value="P:intracellular manganese ion homeostasis"/>
    <property type="evidence" value="ECO:0007669"/>
    <property type="project" value="InterPro"/>
</dbReference>
<dbReference type="AlphaFoldDB" id="Q22DU5"/>
<dbReference type="RefSeq" id="XP_001031123.3">
    <property type="nucleotide sequence ID" value="XM_001031123.3"/>
</dbReference>
<dbReference type="GeneID" id="7842869"/>
<dbReference type="InterPro" id="IPR008217">
    <property type="entry name" value="Ccc1_fam"/>
</dbReference>
<accession>Q22DU5</accession>
<evidence type="ECO:0000313" key="7">
    <source>
        <dbReference type="EMBL" id="EAR83460.3"/>
    </source>
</evidence>
<dbReference type="PANTHER" id="PTHR31851">
    <property type="entry name" value="FE(2+)/MN(2+) TRANSPORTER PCL1"/>
    <property type="match status" value="1"/>
</dbReference>
<dbReference type="OrthoDB" id="302386at2759"/>
<name>Q22DU5_TETTS</name>
<dbReference type="EMBL" id="GG662734">
    <property type="protein sequence ID" value="EAR83460.3"/>
    <property type="molecule type" value="Genomic_DNA"/>
</dbReference>
<evidence type="ECO:0000256" key="5">
    <source>
        <dbReference type="ARBA" id="ARBA00023136"/>
    </source>
</evidence>
<dbReference type="GO" id="GO:0005384">
    <property type="term" value="F:manganese ion transmembrane transporter activity"/>
    <property type="evidence" value="ECO:0007669"/>
    <property type="project" value="InterPro"/>
</dbReference>
<organism evidence="7 8">
    <name type="scientific">Tetrahymena thermophila (strain SB210)</name>
    <dbReference type="NCBI Taxonomy" id="312017"/>
    <lineage>
        <taxon>Eukaryota</taxon>
        <taxon>Sar</taxon>
        <taxon>Alveolata</taxon>
        <taxon>Ciliophora</taxon>
        <taxon>Intramacronucleata</taxon>
        <taxon>Oligohymenophorea</taxon>
        <taxon>Hymenostomatida</taxon>
        <taxon>Tetrahymenina</taxon>
        <taxon>Tetrahymenidae</taxon>
        <taxon>Tetrahymena</taxon>
    </lineage>
</organism>
<protein>
    <submittedName>
        <fullName evidence="7">Integral membrane protein</fullName>
    </submittedName>
</protein>
<keyword evidence="5 6" id="KW-0472">Membrane</keyword>
<evidence type="ECO:0000256" key="6">
    <source>
        <dbReference type="SAM" id="Phobius"/>
    </source>
</evidence>
<reference evidence="8" key="1">
    <citation type="journal article" date="2006" name="PLoS Biol.">
        <title>Macronuclear genome sequence of the ciliate Tetrahymena thermophila, a model eukaryote.</title>
        <authorList>
            <person name="Eisen J.A."/>
            <person name="Coyne R.S."/>
            <person name="Wu M."/>
            <person name="Wu D."/>
            <person name="Thiagarajan M."/>
            <person name="Wortman J.R."/>
            <person name="Badger J.H."/>
            <person name="Ren Q."/>
            <person name="Amedeo P."/>
            <person name="Jones K.M."/>
            <person name="Tallon L.J."/>
            <person name="Delcher A.L."/>
            <person name="Salzberg S.L."/>
            <person name="Silva J.C."/>
            <person name="Haas B.J."/>
            <person name="Majoros W.H."/>
            <person name="Farzad M."/>
            <person name="Carlton J.M."/>
            <person name="Smith R.K. Jr."/>
            <person name="Garg J."/>
            <person name="Pearlman R.E."/>
            <person name="Karrer K.M."/>
            <person name="Sun L."/>
            <person name="Manning G."/>
            <person name="Elde N.C."/>
            <person name="Turkewitz A.P."/>
            <person name="Asai D.J."/>
            <person name="Wilkes D.E."/>
            <person name="Wang Y."/>
            <person name="Cai H."/>
            <person name="Collins K."/>
            <person name="Stewart B.A."/>
            <person name="Lee S.R."/>
            <person name="Wilamowska K."/>
            <person name="Weinberg Z."/>
            <person name="Ruzzo W.L."/>
            <person name="Wloga D."/>
            <person name="Gaertig J."/>
            <person name="Frankel J."/>
            <person name="Tsao C.-C."/>
            <person name="Gorovsky M.A."/>
            <person name="Keeling P.J."/>
            <person name="Waller R.F."/>
            <person name="Patron N.J."/>
            <person name="Cherry J.M."/>
            <person name="Stover N.A."/>
            <person name="Krieger C.J."/>
            <person name="del Toro C."/>
            <person name="Ryder H.F."/>
            <person name="Williamson S.C."/>
            <person name="Barbeau R.A."/>
            <person name="Hamilton E.P."/>
            <person name="Orias E."/>
        </authorList>
    </citation>
    <scope>NUCLEOTIDE SEQUENCE [LARGE SCALE GENOMIC DNA]</scope>
    <source>
        <strain evidence="8">SB210</strain>
    </source>
</reference>
<dbReference type="InParanoid" id="Q22DU5"/>
<feature type="transmembrane region" description="Helical" evidence="6">
    <location>
        <begin position="256"/>
        <end position="278"/>
    </location>
</feature>
<comment type="subcellular location">
    <subcellularLocation>
        <location evidence="1">Endomembrane system</location>
        <topology evidence="1">Multi-pass membrane protein</topology>
    </subcellularLocation>
</comment>
<dbReference type="STRING" id="312017.Q22DU5"/>
<dbReference type="GO" id="GO:0012505">
    <property type="term" value="C:endomembrane system"/>
    <property type="evidence" value="ECO:0007669"/>
    <property type="project" value="UniProtKB-SubCell"/>
</dbReference>
<evidence type="ECO:0000256" key="2">
    <source>
        <dbReference type="ARBA" id="ARBA00007049"/>
    </source>
</evidence>
<evidence type="ECO:0000256" key="3">
    <source>
        <dbReference type="ARBA" id="ARBA00022692"/>
    </source>
</evidence>
<dbReference type="HOGENOM" id="CLU_038957_2_0_1"/>